<dbReference type="HOGENOM" id="CLU_2418654_0_0_1"/>
<protein>
    <submittedName>
        <fullName evidence="1">Uncharacterized protein</fullName>
    </submittedName>
</protein>
<organism evidence="1 2">
    <name type="scientific">Ciona savignyi</name>
    <name type="common">Pacific transparent sea squirt</name>
    <dbReference type="NCBI Taxonomy" id="51511"/>
    <lineage>
        <taxon>Eukaryota</taxon>
        <taxon>Metazoa</taxon>
        <taxon>Chordata</taxon>
        <taxon>Tunicata</taxon>
        <taxon>Ascidiacea</taxon>
        <taxon>Phlebobranchia</taxon>
        <taxon>Cionidae</taxon>
        <taxon>Ciona</taxon>
    </lineage>
</organism>
<dbReference type="InParanoid" id="H2ZAS4"/>
<dbReference type="GeneTree" id="ENSGT00390000013849"/>
<dbReference type="Proteomes" id="UP000007875">
    <property type="component" value="Unassembled WGS sequence"/>
</dbReference>
<evidence type="ECO:0000313" key="2">
    <source>
        <dbReference type="Proteomes" id="UP000007875"/>
    </source>
</evidence>
<reference evidence="2" key="1">
    <citation type="submission" date="2003-08" db="EMBL/GenBank/DDBJ databases">
        <authorList>
            <person name="Birren B."/>
            <person name="Nusbaum C."/>
            <person name="Abebe A."/>
            <person name="Abouelleil A."/>
            <person name="Adekoya E."/>
            <person name="Ait-zahra M."/>
            <person name="Allen N."/>
            <person name="Allen T."/>
            <person name="An P."/>
            <person name="Anderson M."/>
            <person name="Anderson S."/>
            <person name="Arachchi H."/>
            <person name="Armbruster J."/>
            <person name="Bachantsang P."/>
            <person name="Baldwin J."/>
            <person name="Barry A."/>
            <person name="Bayul T."/>
            <person name="Blitshsteyn B."/>
            <person name="Bloom T."/>
            <person name="Blye J."/>
            <person name="Boguslavskiy L."/>
            <person name="Borowsky M."/>
            <person name="Boukhgalter B."/>
            <person name="Brunache A."/>
            <person name="Butler J."/>
            <person name="Calixte N."/>
            <person name="Calvo S."/>
            <person name="Camarata J."/>
            <person name="Campo K."/>
            <person name="Chang J."/>
            <person name="Cheshatsang Y."/>
            <person name="Citroen M."/>
            <person name="Collymore A."/>
            <person name="Considine T."/>
            <person name="Cook A."/>
            <person name="Cooke P."/>
            <person name="Corum B."/>
            <person name="Cuomo C."/>
            <person name="David R."/>
            <person name="Dawoe T."/>
            <person name="Degray S."/>
            <person name="Dodge S."/>
            <person name="Dooley K."/>
            <person name="Dorje P."/>
            <person name="Dorjee K."/>
            <person name="Dorris L."/>
            <person name="Duffey N."/>
            <person name="Dupes A."/>
            <person name="Elkins T."/>
            <person name="Engels R."/>
            <person name="Erickson J."/>
            <person name="Farina A."/>
            <person name="Faro S."/>
            <person name="Ferreira P."/>
            <person name="Fischer H."/>
            <person name="Fitzgerald M."/>
            <person name="Foley K."/>
            <person name="Gage D."/>
            <person name="Galagan J."/>
            <person name="Gearin G."/>
            <person name="Gnerre S."/>
            <person name="Gnirke A."/>
            <person name="Goyette A."/>
            <person name="Graham J."/>
            <person name="Grandbois E."/>
            <person name="Gyaltsen K."/>
            <person name="Hafez N."/>
            <person name="Hagopian D."/>
            <person name="Hagos B."/>
            <person name="Hall J."/>
            <person name="Hatcher B."/>
            <person name="Heller A."/>
            <person name="Higgins H."/>
            <person name="Honan T."/>
            <person name="Horn A."/>
            <person name="Houde N."/>
            <person name="Hughes L."/>
            <person name="Hulme W."/>
            <person name="Husby E."/>
            <person name="Iliev I."/>
            <person name="Jaffe D."/>
            <person name="Jones C."/>
            <person name="Kamal M."/>
            <person name="Kamat A."/>
            <person name="Kamvysselis M."/>
            <person name="Karlsson E."/>
            <person name="Kells C."/>
            <person name="Kieu A."/>
            <person name="Kisner P."/>
            <person name="Kodira C."/>
            <person name="Kulbokas E."/>
            <person name="Labutti K."/>
            <person name="Lama D."/>
            <person name="Landers T."/>
            <person name="Leger J."/>
            <person name="Levine S."/>
            <person name="Lewis D."/>
            <person name="Lewis T."/>
            <person name="Lindblad-toh K."/>
            <person name="Liu X."/>
            <person name="Lokyitsang T."/>
            <person name="Lokyitsang Y."/>
            <person name="Lucien O."/>
            <person name="Lui A."/>
            <person name="Ma L.J."/>
            <person name="Mabbitt R."/>
            <person name="Macdonald J."/>
            <person name="Maclean C."/>
            <person name="Major J."/>
            <person name="Manning J."/>
            <person name="Marabella R."/>
            <person name="Maru K."/>
            <person name="Matthews C."/>
            <person name="Mauceli E."/>
            <person name="Mccarthy M."/>
            <person name="Mcdonough S."/>
            <person name="Mcghee T."/>
            <person name="Meldrim J."/>
            <person name="Meneus L."/>
            <person name="Mesirov J."/>
            <person name="Mihalev A."/>
            <person name="Mihova T."/>
            <person name="Mikkelsen T."/>
            <person name="Mlenga V."/>
            <person name="Moru K."/>
            <person name="Mozes J."/>
            <person name="Mulrain L."/>
            <person name="Munson G."/>
            <person name="Naylor J."/>
            <person name="Newes C."/>
            <person name="Nguyen C."/>
            <person name="Nguyen N."/>
            <person name="Nguyen T."/>
            <person name="Nicol R."/>
            <person name="Nielsen C."/>
            <person name="Nizzari M."/>
            <person name="Norbu C."/>
            <person name="Norbu N."/>
            <person name="O'donnell P."/>
            <person name="Okoawo O."/>
            <person name="O'leary S."/>
            <person name="Omotosho B."/>
            <person name="O'neill K."/>
            <person name="Osman S."/>
            <person name="Parker S."/>
            <person name="Perrin D."/>
            <person name="Phunkhang P."/>
            <person name="Piqani B."/>
            <person name="Purcell S."/>
            <person name="Rachupka T."/>
            <person name="Ramasamy U."/>
            <person name="Rameau R."/>
            <person name="Ray V."/>
            <person name="Raymond C."/>
            <person name="Retta R."/>
            <person name="Richardson S."/>
            <person name="Rise C."/>
            <person name="Rodriguez J."/>
            <person name="Rogers J."/>
            <person name="Rogov P."/>
            <person name="Rutman M."/>
            <person name="Schupbach R."/>
            <person name="Seaman C."/>
            <person name="Settipalli S."/>
            <person name="Sharpe T."/>
            <person name="Sheridan J."/>
            <person name="Sherpa N."/>
            <person name="Shi J."/>
            <person name="Smirnov S."/>
            <person name="Smith C."/>
            <person name="Sougnez C."/>
            <person name="Spencer B."/>
            <person name="Stalker J."/>
            <person name="Stange-thomann N."/>
            <person name="Stavropoulos S."/>
            <person name="Stetson K."/>
            <person name="Stone C."/>
            <person name="Stone S."/>
            <person name="Stubbs M."/>
            <person name="Talamas J."/>
            <person name="Tchuinga P."/>
            <person name="Tenzing P."/>
            <person name="Tesfaye S."/>
            <person name="Theodore J."/>
            <person name="Thoulutsang Y."/>
            <person name="Topham K."/>
            <person name="Towey S."/>
            <person name="Tsamla T."/>
            <person name="Tsomo N."/>
            <person name="Vallee D."/>
            <person name="Vassiliev H."/>
            <person name="Venkataraman V."/>
            <person name="Vinson J."/>
            <person name="Vo A."/>
            <person name="Wade C."/>
            <person name="Wang S."/>
            <person name="Wangchuk T."/>
            <person name="Wangdi T."/>
            <person name="Whittaker C."/>
            <person name="Wilkinson J."/>
            <person name="Wu Y."/>
            <person name="Wyman D."/>
            <person name="Yadav S."/>
            <person name="Yang S."/>
            <person name="Yang X."/>
            <person name="Yeager S."/>
            <person name="Yee E."/>
            <person name="Young G."/>
            <person name="Zainoun J."/>
            <person name="Zembeck L."/>
            <person name="Zimmer A."/>
            <person name="Zody M."/>
            <person name="Lander E."/>
        </authorList>
    </citation>
    <scope>NUCLEOTIDE SEQUENCE [LARGE SCALE GENOMIC DNA]</scope>
</reference>
<keyword evidence="2" id="KW-1185">Reference proteome</keyword>
<dbReference type="AlphaFoldDB" id="H2ZAS4"/>
<proteinExistence type="predicted"/>
<reference evidence="1" key="3">
    <citation type="submission" date="2025-09" db="UniProtKB">
        <authorList>
            <consortium name="Ensembl"/>
        </authorList>
    </citation>
    <scope>IDENTIFICATION</scope>
</reference>
<sequence>MRVMGGECFGSMSNSFKTLNLDSCLHQSFEKFAIFDVFNQSWARHDWATYQTDKLEPLKLKLKFPDTIQVTEVINVPITQRYYVIILIETEQ</sequence>
<dbReference type="Ensembl" id="ENSCSAVT00000014857.1">
    <property type="protein sequence ID" value="ENSCSAVP00000014689.1"/>
    <property type="gene ID" value="ENSCSAVG00000008583.1"/>
</dbReference>
<evidence type="ECO:0000313" key="1">
    <source>
        <dbReference type="Ensembl" id="ENSCSAVP00000014689.1"/>
    </source>
</evidence>
<reference evidence="1" key="2">
    <citation type="submission" date="2025-08" db="UniProtKB">
        <authorList>
            <consortium name="Ensembl"/>
        </authorList>
    </citation>
    <scope>IDENTIFICATION</scope>
</reference>
<name>H2ZAS4_CIOSA</name>
<accession>H2ZAS4</accession>